<dbReference type="PIRSF" id="PIRSF000337">
    <property type="entry name" value="NTA_MOA"/>
    <property type="match status" value="1"/>
</dbReference>
<feature type="binding site" evidence="6">
    <location>
        <position position="156"/>
    </location>
    <ligand>
        <name>FMN</name>
        <dbReference type="ChEBI" id="CHEBI:58210"/>
    </ligand>
</feature>
<reference evidence="9" key="1">
    <citation type="submission" date="2016-11" db="EMBL/GenBank/DDBJ databases">
        <authorList>
            <person name="Varghese N."/>
            <person name="Submissions S."/>
        </authorList>
    </citation>
    <scope>NUCLEOTIDE SEQUENCE [LARGE SCALE GENOMIC DNA]</scope>
    <source>
        <strain evidence="9">GAS401</strain>
    </source>
</reference>
<proteinExistence type="inferred from homology"/>
<keyword evidence="3" id="KW-0560">Oxidoreductase</keyword>
<dbReference type="Pfam" id="PF00296">
    <property type="entry name" value="Bac_luciferase"/>
    <property type="match status" value="1"/>
</dbReference>
<feature type="binding site" evidence="6">
    <location>
        <position position="56"/>
    </location>
    <ligand>
        <name>FMN</name>
        <dbReference type="ChEBI" id="CHEBI:58210"/>
    </ligand>
</feature>
<dbReference type="RefSeq" id="WP_072824689.1">
    <property type="nucleotide sequence ID" value="NZ_LT670849.1"/>
</dbReference>
<dbReference type="OrthoDB" id="9779442at2"/>
<dbReference type="InterPro" id="IPR011251">
    <property type="entry name" value="Luciferase-like_dom"/>
</dbReference>
<feature type="domain" description="Luciferase-like" evidence="7">
    <location>
        <begin position="27"/>
        <end position="396"/>
    </location>
</feature>
<keyword evidence="4 8" id="KW-0503">Monooxygenase</keyword>
<keyword evidence="1 6" id="KW-0285">Flavoprotein</keyword>
<evidence type="ECO:0000256" key="3">
    <source>
        <dbReference type="ARBA" id="ARBA00023002"/>
    </source>
</evidence>
<evidence type="ECO:0000313" key="8">
    <source>
        <dbReference type="EMBL" id="SHN86686.1"/>
    </source>
</evidence>
<feature type="binding site" evidence="6">
    <location>
        <position position="152"/>
    </location>
    <ligand>
        <name>FMN</name>
        <dbReference type="ChEBI" id="CHEBI:58210"/>
    </ligand>
</feature>
<dbReference type="AlphaFoldDB" id="A0A1M7UUW6"/>
<dbReference type="EMBL" id="LT670849">
    <property type="protein sequence ID" value="SHN86686.1"/>
    <property type="molecule type" value="Genomic_DNA"/>
</dbReference>
<keyword evidence="9" id="KW-1185">Reference proteome</keyword>
<dbReference type="GO" id="GO:0016705">
    <property type="term" value="F:oxidoreductase activity, acting on paired donors, with incorporation or reduction of molecular oxygen"/>
    <property type="evidence" value="ECO:0007669"/>
    <property type="project" value="InterPro"/>
</dbReference>
<evidence type="ECO:0000256" key="6">
    <source>
        <dbReference type="PIRSR" id="PIRSR000337-1"/>
    </source>
</evidence>
<evidence type="ECO:0000256" key="1">
    <source>
        <dbReference type="ARBA" id="ARBA00022630"/>
    </source>
</evidence>
<evidence type="ECO:0000256" key="4">
    <source>
        <dbReference type="ARBA" id="ARBA00023033"/>
    </source>
</evidence>
<feature type="binding site" evidence="6">
    <location>
        <position position="102"/>
    </location>
    <ligand>
        <name>FMN</name>
        <dbReference type="ChEBI" id="CHEBI:58210"/>
    </ligand>
</feature>
<protein>
    <submittedName>
        <fullName evidence="8">FMN-dependent oxidoreductase, nitrilotriacetate monooxygenase family</fullName>
    </submittedName>
</protein>
<dbReference type="PANTHER" id="PTHR30011">
    <property type="entry name" value="ALKANESULFONATE MONOOXYGENASE-RELATED"/>
    <property type="match status" value="1"/>
</dbReference>
<dbReference type="NCBIfam" id="TIGR03860">
    <property type="entry name" value="FMN_nitrolo"/>
    <property type="match status" value="1"/>
</dbReference>
<dbReference type="InterPro" id="IPR016215">
    <property type="entry name" value="NTA_MOA"/>
</dbReference>
<evidence type="ECO:0000256" key="5">
    <source>
        <dbReference type="ARBA" id="ARBA00033748"/>
    </source>
</evidence>
<keyword evidence="2 6" id="KW-0288">FMN</keyword>
<gene>
    <name evidence="8" type="ORF">SAMN05444170_6775</name>
</gene>
<feature type="binding site" evidence="6">
    <location>
        <position position="227"/>
    </location>
    <ligand>
        <name>FMN</name>
        <dbReference type="ChEBI" id="CHEBI:58210"/>
    </ligand>
</feature>
<organism evidence="8 9">
    <name type="scientific">Bradyrhizobium erythrophlei</name>
    <dbReference type="NCBI Taxonomy" id="1437360"/>
    <lineage>
        <taxon>Bacteria</taxon>
        <taxon>Pseudomonadati</taxon>
        <taxon>Pseudomonadota</taxon>
        <taxon>Alphaproteobacteria</taxon>
        <taxon>Hyphomicrobiales</taxon>
        <taxon>Nitrobacteraceae</taxon>
        <taxon>Bradyrhizobium</taxon>
    </lineage>
</organism>
<evidence type="ECO:0000259" key="7">
    <source>
        <dbReference type="Pfam" id="PF00296"/>
    </source>
</evidence>
<accession>A0A1M7UUW6</accession>
<dbReference type="InterPro" id="IPR036661">
    <property type="entry name" value="Luciferase-like_sf"/>
</dbReference>
<dbReference type="Proteomes" id="UP000184096">
    <property type="component" value="Chromosome I"/>
</dbReference>
<comment type="similarity">
    <text evidence="5">Belongs to the NtaA/SnaA/DszA monooxygenase family.</text>
</comment>
<dbReference type="PANTHER" id="PTHR30011:SF16">
    <property type="entry name" value="C2H2 FINGER DOMAIN TRANSCRIPTION FACTOR (EUROFUNG)-RELATED"/>
    <property type="match status" value="1"/>
</dbReference>
<dbReference type="GO" id="GO:0004497">
    <property type="term" value="F:monooxygenase activity"/>
    <property type="evidence" value="ECO:0007669"/>
    <property type="project" value="UniProtKB-KW"/>
</dbReference>
<dbReference type="SUPFAM" id="SSF51679">
    <property type="entry name" value="Bacterial luciferase-like"/>
    <property type="match status" value="1"/>
</dbReference>
<dbReference type="Gene3D" id="3.20.20.30">
    <property type="entry name" value="Luciferase-like domain"/>
    <property type="match status" value="1"/>
</dbReference>
<dbReference type="InterPro" id="IPR051260">
    <property type="entry name" value="Diverse_substr_monoxygenases"/>
</dbReference>
<evidence type="ECO:0000313" key="9">
    <source>
        <dbReference type="Proteomes" id="UP000184096"/>
    </source>
</evidence>
<name>A0A1M7UUW6_9BRAD</name>
<evidence type="ECO:0000256" key="2">
    <source>
        <dbReference type="ARBA" id="ARBA00022643"/>
    </source>
</evidence>
<sequence>MKKRIQLAFDFSWTHVETQWRMPGSWLDRQHPNIGMFEEIARVAERGGLDMIFFGDSTGIPSTWKDSIEDAVSYGVAWPRFEMSPWITAMSRVTHHLGFGLTYASTFMHPFYTARLLNSLDHITNGRIAFNVITSQRKADYANYGYDELVDHNERYERLEEFIDVCRRLWDSVAPDAFVWDRKTGLVADPAKVKAINHVGKFFKVKGPLSVVPSPQVNPVIIQAGGSPRGTRAAAHVADHVFGLTKSIPLMQQQRSDLDNALVAEARDPQKVGILWSSRAIVGETEDEARALRETMIADVPQEAVGAWLSHNTGYDMSLLPPRFSLKELNERIVAANASPVGFVSLLAKQHGETAEIDRDEFFQYALRASTGYNITFAGTAAKLADQMEEMFEATGSRGGFMLSIAPGAPRAIMLNIVDQLVPELRRRGRYRTTYEGKTLRDNLAE</sequence>